<dbReference type="Proteomes" id="UP000033652">
    <property type="component" value="Unassembled WGS sequence"/>
</dbReference>
<dbReference type="AlphaFoldDB" id="A0ABD4AFT1"/>
<reference evidence="1 2" key="1">
    <citation type="submission" date="2014-12" db="EMBL/GenBank/DDBJ databases">
        <title>Comparative genomics of the lactic acid bacteria isolated from the honey bee gut.</title>
        <authorList>
            <person name="Ellegaard K.M."/>
            <person name="Tamarit D."/>
            <person name="Javelind E."/>
            <person name="Olofsson T."/>
            <person name="Andersson S.G."/>
            <person name="Vasquez A."/>
        </authorList>
    </citation>
    <scope>NUCLEOTIDE SEQUENCE [LARGE SCALE GENOMIC DNA]</scope>
    <source>
        <strain evidence="1 2">Bma6</strain>
    </source>
</reference>
<comment type="caution">
    <text evidence="1">The sequence shown here is derived from an EMBL/GenBank/DDBJ whole genome shotgun (WGS) entry which is preliminary data.</text>
</comment>
<evidence type="ECO:0000313" key="2">
    <source>
        <dbReference type="Proteomes" id="UP000033652"/>
    </source>
</evidence>
<proteinExistence type="predicted"/>
<sequence length="234" mass="26075">MGTRPVLLVRSVKQLLLWRWDASIPPMPVIPVARASRMPLSGFILYALFWVLVCPFDGEGEVVCDGVAEIAGDLSDEPSVGKIAFTHWIGRRSLHPAIRVGDLLWVRCRASFANCEVDRVTGRRNPLPRTWVWTVCVPWLYCREVCRGSARLRGESAPPPGHSHFEYLQNRADGPCLQRSIRQEATLQATSKPSQLPDTHHVIWKTRTCDSSQGAYECNEAPPPAICGRTGPPV</sequence>
<gene>
    <name evidence="1" type="ORF">JF68_00520</name>
</gene>
<protein>
    <submittedName>
        <fullName evidence="1">Uncharacterized protein</fullName>
    </submittedName>
</protein>
<accession>A0ABD4AFT1</accession>
<organism evidence="1 2">
    <name type="scientific">Bifidobacterium coryneforme</name>
    <dbReference type="NCBI Taxonomy" id="1687"/>
    <lineage>
        <taxon>Bacteria</taxon>
        <taxon>Bacillati</taxon>
        <taxon>Actinomycetota</taxon>
        <taxon>Actinomycetes</taxon>
        <taxon>Bifidobacteriales</taxon>
        <taxon>Bifidobacteriaceae</taxon>
        <taxon>Bifidobacterium</taxon>
    </lineage>
</organism>
<evidence type="ECO:0000313" key="1">
    <source>
        <dbReference type="EMBL" id="KJY54298.1"/>
    </source>
</evidence>
<name>A0ABD4AFT1_9BIFI</name>
<dbReference type="EMBL" id="JXBX01000002">
    <property type="protein sequence ID" value="KJY54298.1"/>
    <property type="molecule type" value="Genomic_DNA"/>
</dbReference>